<comment type="caution">
    <text evidence="2">The sequence shown here is derived from an EMBL/GenBank/DDBJ whole genome shotgun (WGS) entry which is preliminary data.</text>
</comment>
<accession>A0A9N7UBP8</accession>
<name>A0A9N7UBP8_PLEPL</name>
<evidence type="ECO:0000313" key="2">
    <source>
        <dbReference type="EMBL" id="CAB1427572.1"/>
    </source>
</evidence>
<evidence type="ECO:0000256" key="1">
    <source>
        <dbReference type="SAM" id="MobiDB-lite"/>
    </source>
</evidence>
<evidence type="ECO:0000313" key="3">
    <source>
        <dbReference type="Proteomes" id="UP001153269"/>
    </source>
</evidence>
<dbReference type="EMBL" id="CADEAL010000979">
    <property type="protein sequence ID" value="CAB1427572.1"/>
    <property type="molecule type" value="Genomic_DNA"/>
</dbReference>
<dbReference type="AlphaFoldDB" id="A0A9N7UBP8"/>
<sequence>MEWLLRINGKVGERLHVEVLPQRDRANFCSTTDKSINKRCGPQPEKHGGGEVGASRQLPGNLPGCTGPPLKTEDSC</sequence>
<dbReference type="Proteomes" id="UP001153269">
    <property type="component" value="Unassembled WGS sequence"/>
</dbReference>
<gene>
    <name evidence="2" type="ORF">PLEPLA_LOCUS15513</name>
</gene>
<reference evidence="2" key="1">
    <citation type="submission" date="2020-03" db="EMBL/GenBank/DDBJ databases">
        <authorList>
            <person name="Weist P."/>
        </authorList>
    </citation>
    <scope>NUCLEOTIDE SEQUENCE</scope>
</reference>
<feature type="region of interest" description="Disordered" evidence="1">
    <location>
        <begin position="37"/>
        <end position="76"/>
    </location>
</feature>
<keyword evidence="3" id="KW-1185">Reference proteome</keyword>
<protein>
    <submittedName>
        <fullName evidence="2">Uncharacterized protein</fullName>
    </submittedName>
</protein>
<proteinExistence type="predicted"/>
<organism evidence="2 3">
    <name type="scientific">Pleuronectes platessa</name>
    <name type="common">European plaice</name>
    <dbReference type="NCBI Taxonomy" id="8262"/>
    <lineage>
        <taxon>Eukaryota</taxon>
        <taxon>Metazoa</taxon>
        <taxon>Chordata</taxon>
        <taxon>Craniata</taxon>
        <taxon>Vertebrata</taxon>
        <taxon>Euteleostomi</taxon>
        <taxon>Actinopterygii</taxon>
        <taxon>Neopterygii</taxon>
        <taxon>Teleostei</taxon>
        <taxon>Neoteleostei</taxon>
        <taxon>Acanthomorphata</taxon>
        <taxon>Carangaria</taxon>
        <taxon>Pleuronectiformes</taxon>
        <taxon>Pleuronectoidei</taxon>
        <taxon>Pleuronectidae</taxon>
        <taxon>Pleuronectes</taxon>
    </lineage>
</organism>